<dbReference type="AlphaFoldDB" id="A0A326U5X4"/>
<name>A0A326U5X4_THEHA</name>
<protein>
    <submittedName>
        <fullName evidence="1">Uncharacterized protein</fullName>
    </submittedName>
</protein>
<gene>
    <name evidence="1" type="ORF">EI42_03098</name>
</gene>
<reference evidence="1 2" key="1">
    <citation type="submission" date="2018-06" db="EMBL/GenBank/DDBJ databases">
        <title>Genomic Encyclopedia of Archaeal and Bacterial Type Strains, Phase II (KMG-II): from individual species to whole genera.</title>
        <authorList>
            <person name="Goeker M."/>
        </authorList>
    </citation>
    <scope>NUCLEOTIDE SEQUENCE [LARGE SCALE GENOMIC DNA]</scope>
    <source>
        <strain evidence="1 2">ATCC BAA-1881</strain>
    </source>
</reference>
<keyword evidence="2" id="KW-1185">Reference proteome</keyword>
<comment type="caution">
    <text evidence="1">The sequence shown here is derived from an EMBL/GenBank/DDBJ whole genome shotgun (WGS) entry which is preliminary data.</text>
</comment>
<evidence type="ECO:0000313" key="2">
    <source>
        <dbReference type="Proteomes" id="UP000248806"/>
    </source>
</evidence>
<sequence length="72" mass="8363">MGPSPNVEQHEFRLCSGCWKPDPFLENNFSSLALTFCQHAREKKDLFFHLFQLHSSLLLLKESNHFLEAQTA</sequence>
<organism evidence="1 2">
    <name type="scientific">Thermosporothrix hazakensis</name>
    <dbReference type="NCBI Taxonomy" id="644383"/>
    <lineage>
        <taxon>Bacteria</taxon>
        <taxon>Bacillati</taxon>
        <taxon>Chloroflexota</taxon>
        <taxon>Ktedonobacteria</taxon>
        <taxon>Ktedonobacterales</taxon>
        <taxon>Thermosporotrichaceae</taxon>
        <taxon>Thermosporothrix</taxon>
    </lineage>
</organism>
<accession>A0A326U5X4</accession>
<dbReference type="EMBL" id="QKUF01000010">
    <property type="protein sequence ID" value="PZW28344.1"/>
    <property type="molecule type" value="Genomic_DNA"/>
</dbReference>
<proteinExistence type="predicted"/>
<evidence type="ECO:0000313" key="1">
    <source>
        <dbReference type="EMBL" id="PZW28344.1"/>
    </source>
</evidence>
<dbReference type="Proteomes" id="UP000248806">
    <property type="component" value="Unassembled WGS sequence"/>
</dbReference>